<comment type="caution">
    <text evidence="2">The sequence shown here is derived from an EMBL/GenBank/DDBJ whole genome shotgun (WGS) entry which is preliminary data.</text>
</comment>
<evidence type="ECO:0000313" key="2">
    <source>
        <dbReference type="EMBL" id="SDP22576.1"/>
    </source>
</evidence>
<name>A0A1H0R0L3_9HYPH</name>
<keyword evidence="1" id="KW-1133">Transmembrane helix</keyword>
<accession>A0A1H0R0L3</accession>
<gene>
    <name evidence="2" type="ORF">SAMN04488061_2556</name>
</gene>
<proteinExistence type="predicted"/>
<evidence type="ECO:0000256" key="1">
    <source>
        <dbReference type="SAM" id="Phobius"/>
    </source>
</evidence>
<feature type="transmembrane region" description="Helical" evidence="1">
    <location>
        <begin position="16"/>
        <end position="36"/>
    </location>
</feature>
<evidence type="ECO:0000313" key="3">
    <source>
        <dbReference type="Proteomes" id="UP000198795"/>
    </source>
</evidence>
<dbReference type="Proteomes" id="UP000198795">
    <property type="component" value="Unassembled WGS sequence"/>
</dbReference>
<protein>
    <submittedName>
        <fullName evidence="2">Uncharacterized protein</fullName>
    </submittedName>
</protein>
<organism evidence="2 3">
    <name type="scientific">Filomicrobium insigne</name>
    <dbReference type="NCBI Taxonomy" id="418854"/>
    <lineage>
        <taxon>Bacteria</taxon>
        <taxon>Pseudomonadati</taxon>
        <taxon>Pseudomonadota</taxon>
        <taxon>Alphaproteobacteria</taxon>
        <taxon>Hyphomicrobiales</taxon>
        <taxon>Hyphomicrobiaceae</taxon>
        <taxon>Filomicrobium</taxon>
    </lineage>
</organism>
<keyword evidence="1" id="KW-0812">Transmembrane</keyword>
<sequence>MSNDPSQPPFTKHRRYYLFIKIAVLLIAAYVALRLFGFA</sequence>
<keyword evidence="1" id="KW-0472">Membrane</keyword>
<reference evidence="2 3" key="1">
    <citation type="submission" date="2016-10" db="EMBL/GenBank/DDBJ databases">
        <authorList>
            <person name="Varghese N."/>
            <person name="Submissions S."/>
        </authorList>
    </citation>
    <scope>NUCLEOTIDE SEQUENCE [LARGE SCALE GENOMIC DNA]</scope>
    <source>
        <strain evidence="2 3">CGMCC 1.6497</strain>
    </source>
</reference>
<dbReference type="EMBL" id="FNJC01000003">
    <property type="protein sequence ID" value="SDP22576.1"/>
    <property type="molecule type" value="Genomic_DNA"/>
</dbReference>
<keyword evidence="3" id="KW-1185">Reference proteome</keyword>